<evidence type="ECO:0000313" key="9">
    <source>
        <dbReference type="EMBL" id="ARM61212.1"/>
    </source>
</evidence>
<protein>
    <submittedName>
        <fullName evidence="7">Uncharacterized protein</fullName>
    </submittedName>
</protein>
<dbReference type="EMBL" id="KY315540">
    <property type="protein sequence ID" value="ARM07982.1"/>
    <property type="molecule type" value="Genomic_DNA"/>
</dbReference>
<evidence type="ECO:0000313" key="6">
    <source>
        <dbReference type="EMBL" id="ARM09795.1"/>
    </source>
</evidence>
<dbReference type="EMBL" id="KY315555">
    <property type="protein sequence ID" value="ARM09795.1"/>
    <property type="molecule type" value="Genomic_DNA"/>
</dbReference>
<evidence type="ECO:0000313" key="4">
    <source>
        <dbReference type="EMBL" id="ARM08587.1"/>
    </source>
</evidence>
<dbReference type="EMBL" id="KY315558">
    <property type="protein sequence ID" value="ARM10148.1"/>
    <property type="molecule type" value="Genomic_DNA"/>
</dbReference>
<dbReference type="EMBL" id="KY315552">
    <property type="protein sequence ID" value="QFX43686.1"/>
    <property type="molecule type" value="Genomic_DNA"/>
</dbReference>
<evidence type="ECO:0000313" key="2">
    <source>
        <dbReference type="EMBL" id="ARM06991.1"/>
    </source>
</evidence>
<dbReference type="EMBL" id="KY315549">
    <property type="protein sequence ID" value="ARM09076.1"/>
    <property type="molecule type" value="Genomic_DNA"/>
</dbReference>
<evidence type="ECO:0000313" key="10">
    <source>
        <dbReference type="EMBL" id="QFX43686.1"/>
    </source>
</evidence>
<reference evidence="7" key="1">
    <citation type="journal article" date="2018" name="BMC Genomics">
        <title>Comparative genomic, transcriptomic, and proteomic reannotation of human herpesvirus 6.</title>
        <authorList>
            <person name="Greninger A.L."/>
            <person name="Knudsen G.M."/>
            <person name="Roychoudhury P."/>
            <person name="Hanson D.J."/>
            <person name="Sedlak R.H."/>
            <person name="Xie H."/>
            <person name="Guan J."/>
            <person name="Nguyen T."/>
            <person name="Peddu V."/>
            <person name="Boeckh M."/>
            <person name="Huang M.L."/>
            <person name="Cook L."/>
            <person name="Depledge D.P."/>
            <person name="Zerr D.M."/>
            <person name="Koelle D.M."/>
            <person name="Gantt S."/>
            <person name="Yoshikawa T."/>
            <person name="Caserta M."/>
            <person name="Hill J.A."/>
            <person name="Jerome K.R."/>
        </authorList>
    </citation>
    <scope>NUCLEOTIDE SEQUENCE</scope>
    <source>
        <strain evidence="9">HP104A5</strain>
        <strain evidence="1">HP15A11</strain>
        <strain evidence="2">HP23A7</strain>
        <strain evidence="8">HP73C5</strain>
        <strain evidence="3">HP73F12</strain>
        <strain evidence="4">HP88D9</strain>
        <strain evidence="5">HP94B11</strain>
        <strain evidence="10">HP96H12</strain>
        <strain evidence="6">JHPT-D12</strain>
        <strain evidence="7">JHPT-G1</strain>
    </source>
</reference>
<evidence type="ECO:0000313" key="3">
    <source>
        <dbReference type="EMBL" id="ARM07982.1"/>
    </source>
</evidence>
<evidence type="ECO:0000313" key="7">
    <source>
        <dbReference type="EMBL" id="ARM10148.1"/>
    </source>
</evidence>
<name>A0A1W6GBH0_9BETA</name>
<dbReference type="EMBL" id="KY290183">
    <property type="protein sequence ID" value="ARM60977.1"/>
    <property type="molecule type" value="Genomic_DNA"/>
</dbReference>
<organism evidence="7">
    <name type="scientific">Human betaherpesvirus 6</name>
    <dbReference type="NCBI Taxonomy" id="10368"/>
    <lineage>
        <taxon>Viruses</taxon>
        <taxon>Duplodnaviria</taxon>
        <taxon>Heunggongvirae</taxon>
        <taxon>Peploviricota</taxon>
        <taxon>Herviviricetes</taxon>
        <taxon>Herpesvirales</taxon>
        <taxon>Orthoherpesviridae</taxon>
        <taxon>Betaherpesvirinae</taxon>
        <taxon>Roseolovirus</taxon>
    </lineage>
</organism>
<evidence type="ECO:0000313" key="8">
    <source>
        <dbReference type="EMBL" id="ARM60977.1"/>
    </source>
</evidence>
<dbReference type="EMBL" id="KY274508">
    <property type="protein sequence ID" value="ARK01200.1"/>
    <property type="molecule type" value="Genomic_DNA"/>
</dbReference>
<dbReference type="EMBL" id="KY315531">
    <property type="protein sequence ID" value="ARM06991.1"/>
    <property type="molecule type" value="Genomic_DNA"/>
</dbReference>
<dbReference type="EMBL" id="KY290185">
    <property type="protein sequence ID" value="ARM61212.1"/>
    <property type="molecule type" value="Genomic_DNA"/>
</dbReference>
<proteinExistence type="predicted"/>
<dbReference type="EMBL" id="KY315545">
    <property type="protein sequence ID" value="ARM08587.1"/>
    <property type="molecule type" value="Genomic_DNA"/>
</dbReference>
<evidence type="ECO:0000313" key="1">
    <source>
        <dbReference type="EMBL" id="ARK01200.1"/>
    </source>
</evidence>
<evidence type="ECO:0000313" key="5">
    <source>
        <dbReference type="EMBL" id="ARM09076.1"/>
    </source>
</evidence>
<accession>A0A1W6GBH0</accession>
<sequence length="43" mass="4712">MHQAKTSTIPKITVCVHALSIRETNKTPTSAQLPIPEQHFLGS</sequence>